<accession>A0A5J9T4T7</accession>
<keyword evidence="2" id="KW-0805">Transcription regulation</keyword>
<proteinExistence type="inferred from homology"/>
<dbReference type="GO" id="GO:0003676">
    <property type="term" value="F:nucleic acid binding"/>
    <property type="evidence" value="ECO:0007669"/>
    <property type="project" value="InterPro"/>
</dbReference>
<protein>
    <submittedName>
        <fullName evidence="5">Uncharacterized protein</fullName>
    </submittedName>
</protein>
<organism evidence="5 6">
    <name type="scientific">Eragrostis curvula</name>
    <name type="common">weeping love grass</name>
    <dbReference type="NCBI Taxonomy" id="38414"/>
    <lineage>
        <taxon>Eukaryota</taxon>
        <taxon>Viridiplantae</taxon>
        <taxon>Streptophyta</taxon>
        <taxon>Embryophyta</taxon>
        <taxon>Tracheophyta</taxon>
        <taxon>Spermatophyta</taxon>
        <taxon>Magnoliopsida</taxon>
        <taxon>Liliopsida</taxon>
        <taxon>Poales</taxon>
        <taxon>Poaceae</taxon>
        <taxon>PACMAD clade</taxon>
        <taxon>Chloridoideae</taxon>
        <taxon>Eragrostideae</taxon>
        <taxon>Eragrostidinae</taxon>
        <taxon>Eragrostis</taxon>
    </lineage>
</organism>
<dbReference type="InterPro" id="IPR003690">
    <property type="entry name" value="MTERF"/>
</dbReference>
<dbReference type="OrthoDB" id="637682at2759"/>
<dbReference type="Gene3D" id="1.25.70.10">
    <property type="entry name" value="Transcription termination factor 3, mitochondrial"/>
    <property type="match status" value="1"/>
</dbReference>
<evidence type="ECO:0000313" key="5">
    <source>
        <dbReference type="EMBL" id="TVU06406.1"/>
    </source>
</evidence>
<dbReference type="InterPro" id="IPR038538">
    <property type="entry name" value="MTERF_sf"/>
</dbReference>
<dbReference type="SMART" id="SM00733">
    <property type="entry name" value="Mterf"/>
    <property type="match status" value="4"/>
</dbReference>
<keyword evidence="2" id="KW-0806">Transcription termination</keyword>
<dbReference type="FunFam" id="1.25.70.10:FF:000001">
    <property type="entry name" value="Mitochondrial transcription termination factor-like"/>
    <property type="match status" value="1"/>
</dbReference>
<evidence type="ECO:0000256" key="3">
    <source>
        <dbReference type="ARBA" id="ARBA00022946"/>
    </source>
</evidence>
<dbReference type="Gramene" id="TVU06406">
    <property type="protein sequence ID" value="TVU06406"/>
    <property type="gene ID" value="EJB05_49619"/>
</dbReference>
<evidence type="ECO:0000313" key="6">
    <source>
        <dbReference type="Proteomes" id="UP000324897"/>
    </source>
</evidence>
<comment type="caution">
    <text evidence="5">The sequence shown here is derived from an EMBL/GenBank/DDBJ whole genome shotgun (WGS) entry which is preliminary data.</text>
</comment>
<dbReference type="AlphaFoldDB" id="A0A5J9T4T7"/>
<keyword evidence="3" id="KW-0809">Transit peptide</keyword>
<dbReference type="GO" id="GO:0006353">
    <property type="term" value="P:DNA-templated transcription termination"/>
    <property type="evidence" value="ECO:0007669"/>
    <property type="project" value="UniProtKB-KW"/>
</dbReference>
<evidence type="ECO:0000256" key="4">
    <source>
        <dbReference type="SAM" id="MobiDB-lite"/>
    </source>
</evidence>
<dbReference type="Proteomes" id="UP000324897">
    <property type="component" value="Unassembled WGS sequence"/>
</dbReference>
<gene>
    <name evidence="5" type="ORF">EJB05_49619</name>
</gene>
<reference evidence="5 6" key="1">
    <citation type="journal article" date="2019" name="Sci. Rep.">
        <title>A high-quality genome of Eragrostis curvula grass provides insights into Poaceae evolution and supports new strategies to enhance forage quality.</title>
        <authorList>
            <person name="Carballo J."/>
            <person name="Santos B.A.C.M."/>
            <person name="Zappacosta D."/>
            <person name="Garbus I."/>
            <person name="Selva J.P."/>
            <person name="Gallo C.A."/>
            <person name="Diaz A."/>
            <person name="Albertini E."/>
            <person name="Caccamo M."/>
            <person name="Echenique V."/>
        </authorList>
    </citation>
    <scope>NUCLEOTIDE SEQUENCE [LARGE SCALE GENOMIC DNA]</scope>
    <source>
        <strain evidence="6">cv. Victoria</strain>
        <tissue evidence="5">Leaf</tissue>
    </source>
</reference>
<evidence type="ECO:0000256" key="2">
    <source>
        <dbReference type="ARBA" id="ARBA00022472"/>
    </source>
</evidence>
<dbReference type="EMBL" id="RWGY01000051">
    <property type="protein sequence ID" value="TVU06406.1"/>
    <property type="molecule type" value="Genomic_DNA"/>
</dbReference>
<dbReference type="PANTHER" id="PTHR13068:SF213">
    <property type="entry name" value="OS07G0423000 PROTEIN"/>
    <property type="match status" value="1"/>
</dbReference>
<dbReference type="Pfam" id="PF02536">
    <property type="entry name" value="mTERF"/>
    <property type="match status" value="1"/>
</dbReference>
<evidence type="ECO:0000256" key="1">
    <source>
        <dbReference type="ARBA" id="ARBA00007692"/>
    </source>
</evidence>
<comment type="similarity">
    <text evidence="1">Belongs to the mTERF family.</text>
</comment>
<name>A0A5J9T4T7_9POAL</name>
<feature type="region of interest" description="Disordered" evidence="4">
    <location>
        <begin position="46"/>
        <end position="86"/>
    </location>
</feature>
<sequence>MQHLAEPLTQRQFLHEHGPTLDTEAQNRFFSRLQHFEFSTCGLPASELKQPPVHDPPHELASPRGNDGAPQAQPLPPPPSQMLPRRHLNPSAFFPLLLGRGSARSTAASLATLPASLPPLRHFIERLLGGAATLSSVDAPAAPRDGDNSLTLHFLRQSCGLAEPQAAAVAARVHLRSTKNAHAVLAVLRSFGFKPASIVRLVTTRPSVLSSTNIGAKLDFYRSELGLSDTEICRLVLSSPHRALEASLEGRLRPNHRLLRDLLGTDKNVLAAVIQSMRLITDNLQHVFLPKLKTLRDHGVTEEVLVKLVTTHPKALTHESSRFDEGLAAMKDLGVSPSSGIFPYAFGLFSRMYQSKWDRRMKNFLSLGWTEEQVRKAFARHPYCMSASEDKRVLPRCTVLNLLASTGVIKQVIKVSHLMMTEKRFAEKYITTYQEVIPQVLEAYGARTATVVNFEAAIHTRSKYNSDDYIDSPAYLKDIITFQLEGLTSEPSRL</sequence>
<dbReference type="PANTHER" id="PTHR13068">
    <property type="entry name" value="CGI-12 PROTEIN-RELATED"/>
    <property type="match status" value="1"/>
</dbReference>
<keyword evidence="6" id="KW-1185">Reference proteome</keyword>
<keyword evidence="2" id="KW-0804">Transcription</keyword>
<feature type="non-terminal residue" evidence="5">
    <location>
        <position position="1"/>
    </location>
</feature>